<feature type="region of interest" description="Disordered" evidence="7">
    <location>
        <begin position="165"/>
        <end position="184"/>
    </location>
</feature>
<evidence type="ECO:0000313" key="8">
    <source>
        <dbReference type="EMBL" id="ERN10460.1"/>
    </source>
</evidence>
<keyword evidence="3" id="KW-0378">Hydrolase</keyword>
<dbReference type="EC" id="3.1.3.16" evidence="2"/>
<dbReference type="Proteomes" id="UP000017836">
    <property type="component" value="Unassembled WGS sequence"/>
</dbReference>
<reference evidence="9" key="1">
    <citation type="journal article" date="2013" name="Science">
        <title>The Amborella genome and the evolution of flowering plants.</title>
        <authorList>
            <consortium name="Amborella Genome Project"/>
        </authorList>
    </citation>
    <scope>NUCLEOTIDE SEQUENCE [LARGE SCALE GENOMIC DNA]</scope>
</reference>
<name>W1PT43_AMBTC</name>
<evidence type="ECO:0000256" key="6">
    <source>
        <dbReference type="ARBA" id="ARBA00048336"/>
    </source>
</evidence>
<dbReference type="Gramene" id="ERN10460">
    <property type="protein sequence ID" value="ERN10460"/>
    <property type="gene ID" value="AMTR_s00026p00242870"/>
</dbReference>
<sequence>MHGWFDKNTLGNLPSSKEKKVEIGDSMKERQVKPKDGAVLGSDMKFDSNINANVSTAVRPGSSNRGDAMLPNLGNITSLPDLIKDIVTNPNMILQLFQRDQQRLGALQKHVNPLPQNLSSSSSTFTMMQLSTGAPLSMRSMKEVVGKSRMKLRDPRRILHTNLIPTNVSSTPQPKPSGTEPSTAVGSLEFENPVLEVLDDKQRQAIKKERARRIEEHNKMFSAQKLSLVLDLDHTLLNSAKFIEVDQNHDQILKKTEKQDRLKPRRHLYRFPHMGMWTKL</sequence>
<keyword evidence="4" id="KW-0539">Nucleus</keyword>
<evidence type="ECO:0000256" key="3">
    <source>
        <dbReference type="ARBA" id="ARBA00022801"/>
    </source>
</evidence>
<dbReference type="Gene3D" id="3.40.50.1000">
    <property type="entry name" value="HAD superfamily/HAD-like"/>
    <property type="match status" value="1"/>
</dbReference>
<evidence type="ECO:0000256" key="2">
    <source>
        <dbReference type="ARBA" id="ARBA00013081"/>
    </source>
</evidence>
<evidence type="ECO:0000313" key="9">
    <source>
        <dbReference type="Proteomes" id="UP000017836"/>
    </source>
</evidence>
<dbReference type="GO" id="GO:0005634">
    <property type="term" value="C:nucleus"/>
    <property type="evidence" value="ECO:0007669"/>
    <property type="project" value="UniProtKB-SubCell"/>
</dbReference>
<dbReference type="InterPro" id="IPR039189">
    <property type="entry name" value="Fcp1"/>
</dbReference>
<organism evidence="8 9">
    <name type="scientific">Amborella trichopoda</name>
    <dbReference type="NCBI Taxonomy" id="13333"/>
    <lineage>
        <taxon>Eukaryota</taxon>
        <taxon>Viridiplantae</taxon>
        <taxon>Streptophyta</taxon>
        <taxon>Embryophyta</taxon>
        <taxon>Tracheophyta</taxon>
        <taxon>Spermatophyta</taxon>
        <taxon>Magnoliopsida</taxon>
        <taxon>Amborellales</taxon>
        <taxon>Amborellaceae</taxon>
        <taxon>Amborella</taxon>
    </lineage>
</organism>
<comment type="subcellular location">
    <subcellularLocation>
        <location evidence="1">Nucleus</location>
    </subcellularLocation>
</comment>
<dbReference type="PANTHER" id="PTHR23081:SF0">
    <property type="entry name" value="RNA POLYMERASE II C-TERMINAL DOMAIN PHOSPHATASE-LIKE 1"/>
    <property type="match status" value="1"/>
</dbReference>
<dbReference type="eggNOG" id="KOG0323">
    <property type="taxonomic scope" value="Eukaryota"/>
</dbReference>
<feature type="compositionally biased region" description="Basic and acidic residues" evidence="7">
    <location>
        <begin position="16"/>
        <end position="29"/>
    </location>
</feature>
<evidence type="ECO:0000256" key="4">
    <source>
        <dbReference type="ARBA" id="ARBA00023242"/>
    </source>
</evidence>
<evidence type="ECO:0000256" key="5">
    <source>
        <dbReference type="ARBA" id="ARBA00047761"/>
    </source>
</evidence>
<comment type="catalytic activity">
    <reaction evidence="5">
        <text>O-phospho-L-seryl-[protein] + H2O = L-seryl-[protein] + phosphate</text>
        <dbReference type="Rhea" id="RHEA:20629"/>
        <dbReference type="Rhea" id="RHEA-COMP:9863"/>
        <dbReference type="Rhea" id="RHEA-COMP:11604"/>
        <dbReference type="ChEBI" id="CHEBI:15377"/>
        <dbReference type="ChEBI" id="CHEBI:29999"/>
        <dbReference type="ChEBI" id="CHEBI:43474"/>
        <dbReference type="ChEBI" id="CHEBI:83421"/>
        <dbReference type="EC" id="3.1.3.16"/>
    </reaction>
</comment>
<protein>
    <recommendedName>
        <fullName evidence="2">protein-serine/threonine phosphatase</fullName>
        <ecNumber evidence="2">3.1.3.16</ecNumber>
    </recommendedName>
</protein>
<evidence type="ECO:0000256" key="7">
    <source>
        <dbReference type="SAM" id="MobiDB-lite"/>
    </source>
</evidence>
<dbReference type="AlphaFoldDB" id="W1PT43"/>
<dbReference type="HOGENOM" id="CLU_995136_0_0_1"/>
<dbReference type="EMBL" id="KI392852">
    <property type="protein sequence ID" value="ERN10460.1"/>
    <property type="molecule type" value="Genomic_DNA"/>
</dbReference>
<keyword evidence="9" id="KW-1185">Reference proteome</keyword>
<dbReference type="PANTHER" id="PTHR23081">
    <property type="entry name" value="RNA POLYMERASE II CTD PHOSPHATASE"/>
    <property type="match status" value="1"/>
</dbReference>
<dbReference type="STRING" id="13333.W1PT43"/>
<feature type="region of interest" description="Disordered" evidence="7">
    <location>
        <begin position="1"/>
        <end position="29"/>
    </location>
</feature>
<evidence type="ECO:0000256" key="1">
    <source>
        <dbReference type="ARBA" id="ARBA00004123"/>
    </source>
</evidence>
<dbReference type="InterPro" id="IPR023214">
    <property type="entry name" value="HAD_sf"/>
</dbReference>
<dbReference type="GO" id="GO:0008420">
    <property type="term" value="F:RNA polymerase II CTD heptapeptide repeat phosphatase activity"/>
    <property type="evidence" value="ECO:0000318"/>
    <property type="project" value="GO_Central"/>
</dbReference>
<proteinExistence type="predicted"/>
<accession>W1PT43</accession>
<comment type="catalytic activity">
    <reaction evidence="6">
        <text>O-phospho-L-threonyl-[protein] + H2O = L-threonyl-[protein] + phosphate</text>
        <dbReference type="Rhea" id="RHEA:47004"/>
        <dbReference type="Rhea" id="RHEA-COMP:11060"/>
        <dbReference type="Rhea" id="RHEA-COMP:11605"/>
        <dbReference type="ChEBI" id="CHEBI:15377"/>
        <dbReference type="ChEBI" id="CHEBI:30013"/>
        <dbReference type="ChEBI" id="CHEBI:43474"/>
        <dbReference type="ChEBI" id="CHEBI:61977"/>
        <dbReference type="EC" id="3.1.3.16"/>
    </reaction>
</comment>
<gene>
    <name evidence="8" type="ORF">AMTR_s00026p00242870</name>
</gene>